<dbReference type="STRING" id="1038856.BBI15_10015"/>
<name>A0A1C7EAR5_9BACL</name>
<sequence>MKTTKHTKQVGAVSDRGLIKWQGMLLTEHVRLIKEFYEEQDQVPKPELTDFDLQAIQEEVEIAMSRRCEVQLKTWKNGAFFTHTGVIQEIDLRNGQLVYEDESGRQRLPIESLVGIQLVD</sequence>
<dbReference type="Pfam" id="PF08863">
    <property type="entry name" value="YolD"/>
    <property type="match status" value="1"/>
</dbReference>
<dbReference type="Proteomes" id="UP000092650">
    <property type="component" value="Chromosome"/>
</dbReference>
<proteinExistence type="predicted"/>
<dbReference type="OrthoDB" id="1644322at2"/>
<accession>A0A1C7EAR5</accession>
<dbReference type="AlphaFoldDB" id="A0A1C7EAR5"/>
<evidence type="ECO:0008006" key="3">
    <source>
        <dbReference type="Google" id="ProtNLM"/>
    </source>
</evidence>
<dbReference type="RefSeq" id="WP_068870645.1">
    <property type="nucleotide sequence ID" value="NZ_CP016539.2"/>
</dbReference>
<evidence type="ECO:0000313" key="2">
    <source>
        <dbReference type="Proteomes" id="UP000092650"/>
    </source>
</evidence>
<dbReference type="InterPro" id="IPR014962">
    <property type="entry name" value="YolD"/>
</dbReference>
<keyword evidence="2" id="KW-1185">Reference proteome</keyword>
<gene>
    <name evidence="1" type="ORF">BBI15_10015</name>
</gene>
<dbReference type="KEGG" id="ppla:BBI15_10015"/>
<dbReference type="PANTHER" id="PTHR40051">
    <property type="entry name" value="IG HYPOTHETICAL 15966"/>
    <property type="match status" value="1"/>
</dbReference>
<organism evidence="1 2">
    <name type="scientific">Planococcus plakortidis</name>
    <dbReference type="NCBI Taxonomy" id="1038856"/>
    <lineage>
        <taxon>Bacteria</taxon>
        <taxon>Bacillati</taxon>
        <taxon>Bacillota</taxon>
        <taxon>Bacilli</taxon>
        <taxon>Bacillales</taxon>
        <taxon>Caryophanaceae</taxon>
        <taxon>Planococcus</taxon>
    </lineage>
</organism>
<evidence type="ECO:0000313" key="1">
    <source>
        <dbReference type="EMBL" id="ANU20527.1"/>
    </source>
</evidence>
<dbReference type="PANTHER" id="PTHR40051:SF1">
    <property type="entry name" value="YOLD-LIKE FAMILY PROTEIN"/>
    <property type="match status" value="1"/>
</dbReference>
<protein>
    <recommendedName>
        <fullName evidence="3">YolD-like family protein</fullName>
    </recommendedName>
</protein>
<reference evidence="1" key="1">
    <citation type="submission" date="2016-10" db="EMBL/GenBank/DDBJ databases">
        <authorList>
            <person name="See-Too W.S."/>
        </authorList>
    </citation>
    <scope>NUCLEOTIDE SEQUENCE [LARGE SCALE GENOMIC DNA]</scope>
    <source>
        <strain evidence="1">DSM 23997</strain>
    </source>
</reference>
<dbReference type="EMBL" id="CP016539">
    <property type="protein sequence ID" value="ANU20527.1"/>
    <property type="molecule type" value="Genomic_DNA"/>
</dbReference>